<feature type="modified residue" description="4-aspartylphosphate" evidence="1">
    <location>
        <position position="51"/>
    </location>
</feature>
<dbReference type="SMART" id="SM00448">
    <property type="entry name" value="REC"/>
    <property type="match status" value="1"/>
</dbReference>
<dbReference type="Pfam" id="PF00072">
    <property type="entry name" value="Response_reg"/>
    <property type="match status" value="1"/>
</dbReference>
<dbReference type="OrthoDB" id="7060229at2"/>
<dbReference type="GO" id="GO:0000160">
    <property type="term" value="P:phosphorelay signal transduction system"/>
    <property type="evidence" value="ECO:0007669"/>
    <property type="project" value="InterPro"/>
</dbReference>
<organism evidence="3 4">
    <name type="scientific">Pseudomonas syringae</name>
    <dbReference type="NCBI Taxonomy" id="317"/>
    <lineage>
        <taxon>Bacteria</taxon>
        <taxon>Pseudomonadati</taxon>
        <taxon>Pseudomonadota</taxon>
        <taxon>Gammaproteobacteria</taxon>
        <taxon>Pseudomonadales</taxon>
        <taxon>Pseudomonadaceae</taxon>
        <taxon>Pseudomonas</taxon>
    </lineage>
</organism>
<dbReference type="Proteomes" id="UP000093104">
    <property type="component" value="Unassembled WGS sequence"/>
</dbReference>
<protein>
    <recommendedName>
        <fullName evidence="2">Response regulatory domain-containing protein</fullName>
    </recommendedName>
</protein>
<evidence type="ECO:0000313" key="3">
    <source>
        <dbReference type="EMBL" id="OCR24070.1"/>
    </source>
</evidence>
<dbReference type="PROSITE" id="PS50110">
    <property type="entry name" value="RESPONSE_REGULATORY"/>
    <property type="match status" value="1"/>
</dbReference>
<dbReference type="InterPro" id="IPR011006">
    <property type="entry name" value="CheY-like_superfamily"/>
</dbReference>
<dbReference type="EMBL" id="LGSI01000050">
    <property type="protein sequence ID" value="OCR24070.1"/>
    <property type="molecule type" value="Genomic_DNA"/>
</dbReference>
<evidence type="ECO:0000259" key="2">
    <source>
        <dbReference type="PROSITE" id="PS50110"/>
    </source>
</evidence>
<evidence type="ECO:0000256" key="1">
    <source>
        <dbReference type="PROSITE-ProRule" id="PRU00169"/>
    </source>
</evidence>
<dbReference type="PATRIC" id="fig|317.243.peg.5238"/>
<accession>A0A1C7Z4I0</accession>
<dbReference type="InterPro" id="IPR001789">
    <property type="entry name" value="Sig_transdc_resp-reg_receiver"/>
</dbReference>
<reference evidence="3 4" key="1">
    <citation type="submission" date="2015-07" db="EMBL/GenBank/DDBJ databases">
        <title>Draft genome sequence of a diazotrophic, plant growth-promoting rhizobacterium of the Pseudomonas syringae complex.</title>
        <authorList>
            <person name="Patten C.L."/>
            <person name="Jeong H."/>
        </authorList>
    </citation>
    <scope>NUCLEOTIDE SEQUENCE [LARGE SCALE GENOMIC DNA]</scope>
    <source>
        <strain evidence="3 4">GR12-2</strain>
    </source>
</reference>
<proteinExistence type="predicted"/>
<dbReference type="Gene3D" id="3.40.50.2300">
    <property type="match status" value="1"/>
</dbReference>
<gene>
    <name evidence="3" type="ORF">AFK24_17255</name>
</gene>
<feature type="domain" description="Response regulatory" evidence="2">
    <location>
        <begin position="2"/>
        <end position="113"/>
    </location>
</feature>
<name>A0A1C7Z4I0_PSESX</name>
<dbReference type="AlphaFoldDB" id="A0A1C7Z4I0"/>
<comment type="caution">
    <text evidence="3">The sequence shown here is derived from an EMBL/GenBank/DDBJ whole genome shotgun (WGS) entry which is preliminary data.</text>
</comment>
<evidence type="ECO:0000313" key="4">
    <source>
        <dbReference type="Proteomes" id="UP000093104"/>
    </source>
</evidence>
<dbReference type="SUPFAM" id="SSF52172">
    <property type="entry name" value="CheY-like"/>
    <property type="match status" value="1"/>
</dbReference>
<keyword evidence="1" id="KW-0597">Phosphoprotein</keyword>
<dbReference type="RefSeq" id="WP_065834350.1">
    <property type="nucleotide sequence ID" value="NZ_LGSI01000050.1"/>
</dbReference>
<sequence length="143" mass="14951">MRILLVDDDPVLALLAAATLADEHEVIGPAYDASHALLLAAQYKADVAFVDINLNGHDEGIALARGLWARHGVASLFVSGQVGAARAHSDAAIGLLRKPYAPEDLNQCALIAQAILDGHSLGTLHPPGSLEIFSTAFPRRASG</sequence>